<proteinExistence type="predicted"/>
<dbReference type="PROSITE" id="PS50850">
    <property type="entry name" value="MFS"/>
    <property type="match status" value="1"/>
</dbReference>
<evidence type="ECO:0000256" key="6">
    <source>
        <dbReference type="SAM" id="Phobius"/>
    </source>
</evidence>
<organism evidence="8 9">
    <name type="scientific">Colletotrichum phormii</name>
    <dbReference type="NCBI Taxonomy" id="359342"/>
    <lineage>
        <taxon>Eukaryota</taxon>
        <taxon>Fungi</taxon>
        <taxon>Dikarya</taxon>
        <taxon>Ascomycota</taxon>
        <taxon>Pezizomycotina</taxon>
        <taxon>Sordariomycetes</taxon>
        <taxon>Hypocreomycetidae</taxon>
        <taxon>Glomerellales</taxon>
        <taxon>Glomerellaceae</taxon>
        <taxon>Colletotrichum</taxon>
        <taxon>Colletotrichum acutatum species complex</taxon>
    </lineage>
</organism>
<keyword evidence="2" id="KW-0813">Transport</keyword>
<dbReference type="Proteomes" id="UP001243989">
    <property type="component" value="Unassembled WGS sequence"/>
</dbReference>
<dbReference type="SUPFAM" id="SSF103473">
    <property type="entry name" value="MFS general substrate transporter"/>
    <property type="match status" value="1"/>
</dbReference>
<dbReference type="AlphaFoldDB" id="A0AAI9ZC80"/>
<comment type="subcellular location">
    <subcellularLocation>
        <location evidence="1">Membrane</location>
        <topology evidence="1">Multi-pass membrane protein</topology>
    </subcellularLocation>
</comment>
<dbReference type="InterPro" id="IPR005828">
    <property type="entry name" value="MFS_sugar_transport-like"/>
</dbReference>
<dbReference type="InterPro" id="IPR036259">
    <property type="entry name" value="MFS_trans_sf"/>
</dbReference>
<evidence type="ECO:0000256" key="1">
    <source>
        <dbReference type="ARBA" id="ARBA00004141"/>
    </source>
</evidence>
<feature type="transmembrane region" description="Helical" evidence="6">
    <location>
        <begin position="28"/>
        <end position="54"/>
    </location>
</feature>
<feature type="domain" description="Major facilitator superfamily (MFS) profile" evidence="7">
    <location>
        <begin position="1"/>
        <end position="86"/>
    </location>
</feature>
<keyword evidence="9" id="KW-1185">Reference proteome</keyword>
<dbReference type="GO" id="GO:0016020">
    <property type="term" value="C:membrane"/>
    <property type="evidence" value="ECO:0007669"/>
    <property type="project" value="UniProtKB-SubCell"/>
</dbReference>
<dbReference type="GeneID" id="85477986"/>
<keyword evidence="4 6" id="KW-1133">Transmembrane helix</keyword>
<evidence type="ECO:0000256" key="4">
    <source>
        <dbReference type="ARBA" id="ARBA00022989"/>
    </source>
</evidence>
<evidence type="ECO:0000256" key="5">
    <source>
        <dbReference type="ARBA" id="ARBA00023136"/>
    </source>
</evidence>
<sequence length="161" mass="17974">MLYSLGFGPIPFTLASESLSKVAHKTKVMIQGCSVAISVNLFFAGILTIVFPAVNDALSSWGTLALFAGLNLVAFALVFLLVEETKQVSFEELSLIYAVSKKNFVRFQLKEHLPYLVKRYLTRTWNGGDPPNFYTKVIDGSYAHEMGHEMATMRRDESVDK</sequence>
<evidence type="ECO:0000256" key="2">
    <source>
        <dbReference type="ARBA" id="ARBA00022448"/>
    </source>
</evidence>
<evidence type="ECO:0000313" key="8">
    <source>
        <dbReference type="EMBL" id="KAK1621553.1"/>
    </source>
</evidence>
<dbReference type="PANTHER" id="PTHR48020:SF12">
    <property type="entry name" value="PROTON MYO-INOSITOL COTRANSPORTER"/>
    <property type="match status" value="1"/>
</dbReference>
<keyword evidence="5 6" id="KW-0472">Membrane</keyword>
<comment type="caution">
    <text evidence="8">The sequence shown here is derived from an EMBL/GenBank/DDBJ whole genome shotgun (WGS) entry which is preliminary data.</text>
</comment>
<gene>
    <name evidence="8" type="ORF">BDP81DRAFT_456073</name>
</gene>
<dbReference type="PANTHER" id="PTHR48020">
    <property type="entry name" value="PROTON MYO-INOSITOL COTRANSPORTER"/>
    <property type="match status" value="1"/>
</dbReference>
<evidence type="ECO:0000259" key="7">
    <source>
        <dbReference type="PROSITE" id="PS50850"/>
    </source>
</evidence>
<keyword evidence="3 6" id="KW-0812">Transmembrane</keyword>
<dbReference type="GO" id="GO:0022857">
    <property type="term" value="F:transmembrane transporter activity"/>
    <property type="evidence" value="ECO:0007669"/>
    <property type="project" value="InterPro"/>
</dbReference>
<dbReference type="EMBL" id="JAHMHQ010000047">
    <property type="protein sequence ID" value="KAK1621553.1"/>
    <property type="molecule type" value="Genomic_DNA"/>
</dbReference>
<reference evidence="8" key="1">
    <citation type="submission" date="2021-06" db="EMBL/GenBank/DDBJ databases">
        <title>Comparative genomics, transcriptomics and evolutionary studies reveal genomic signatures of adaptation to plant cell wall in hemibiotrophic fungi.</title>
        <authorList>
            <consortium name="DOE Joint Genome Institute"/>
            <person name="Baroncelli R."/>
            <person name="Diaz J.F."/>
            <person name="Benocci T."/>
            <person name="Peng M."/>
            <person name="Battaglia E."/>
            <person name="Haridas S."/>
            <person name="Andreopoulos W."/>
            <person name="Labutti K."/>
            <person name="Pangilinan J."/>
            <person name="Floch G.L."/>
            <person name="Makela M.R."/>
            <person name="Henrissat B."/>
            <person name="Grigoriev I.V."/>
            <person name="Crouch J.A."/>
            <person name="De Vries R.P."/>
            <person name="Sukno S.A."/>
            <person name="Thon M.R."/>
        </authorList>
    </citation>
    <scope>NUCLEOTIDE SEQUENCE</scope>
    <source>
        <strain evidence="8">CBS 102054</strain>
    </source>
</reference>
<dbReference type="RefSeq" id="XP_060437548.1">
    <property type="nucleotide sequence ID" value="XM_060593124.1"/>
</dbReference>
<accession>A0AAI9ZC80</accession>
<evidence type="ECO:0000256" key="3">
    <source>
        <dbReference type="ARBA" id="ARBA00022692"/>
    </source>
</evidence>
<dbReference type="Pfam" id="PF00083">
    <property type="entry name" value="Sugar_tr"/>
    <property type="match status" value="1"/>
</dbReference>
<evidence type="ECO:0000313" key="9">
    <source>
        <dbReference type="Proteomes" id="UP001243989"/>
    </source>
</evidence>
<dbReference type="InterPro" id="IPR020846">
    <property type="entry name" value="MFS_dom"/>
</dbReference>
<dbReference type="Gene3D" id="1.20.1250.20">
    <property type="entry name" value="MFS general substrate transporter like domains"/>
    <property type="match status" value="1"/>
</dbReference>
<protein>
    <recommendedName>
        <fullName evidence="7">Major facilitator superfamily (MFS) profile domain-containing protein</fullName>
    </recommendedName>
</protein>
<dbReference type="InterPro" id="IPR050814">
    <property type="entry name" value="Myo-inositol_Transporter"/>
</dbReference>
<feature type="transmembrane region" description="Helical" evidence="6">
    <location>
        <begin position="60"/>
        <end position="82"/>
    </location>
</feature>
<name>A0AAI9ZC80_9PEZI</name>